<name>A0A5K1U339_ENTHI</name>
<dbReference type="AlphaFoldDB" id="A0A5K1U339"/>
<evidence type="ECO:0000313" key="2">
    <source>
        <dbReference type="Proteomes" id="UP000078387"/>
    </source>
</evidence>
<dbReference type="VEuPathDB" id="AmoebaDB:KM1_079820"/>
<evidence type="ECO:0000313" key="1">
    <source>
        <dbReference type="EMBL" id="GAT93366.1"/>
    </source>
</evidence>
<dbReference type="VEuPathDB" id="AmoebaDB:EHI5A_008040"/>
<comment type="caution">
    <text evidence="1">The sequence shown here is derived from an EMBL/GenBank/DDBJ whole genome shotgun (WGS) entry which is preliminary data.</text>
</comment>
<dbReference type="VEuPathDB" id="AmoebaDB:EHI_013290"/>
<dbReference type="VEuPathDB" id="AmoebaDB:EHI8A_038150"/>
<proteinExistence type="predicted"/>
<protein>
    <submittedName>
        <fullName evidence="1">Uncharacterized protein</fullName>
    </submittedName>
</protein>
<dbReference type="EMBL" id="BDEQ01000001">
    <property type="protein sequence ID" value="GAT93366.1"/>
    <property type="molecule type" value="Genomic_DNA"/>
</dbReference>
<dbReference type="Proteomes" id="UP000078387">
    <property type="component" value="Unassembled WGS sequence"/>
</dbReference>
<reference evidence="1 2" key="1">
    <citation type="submission" date="2016-05" db="EMBL/GenBank/DDBJ databases">
        <title>First whole genome sequencing of Entamoeba histolytica HM1:IMSS-clone-6.</title>
        <authorList>
            <person name="Mukherjee Avik.K."/>
            <person name="Izumyama S."/>
            <person name="Nakada-Tsukui K."/>
            <person name="Nozaki T."/>
        </authorList>
    </citation>
    <scope>NUCLEOTIDE SEQUENCE [LARGE SCALE GENOMIC DNA]</scope>
    <source>
        <strain evidence="1 2">HM1:IMSS clone 6</strain>
    </source>
</reference>
<sequence>MSRVRQTLYPHLTWEIPSLTVSSDEIKQCILQVNGSAPATLLCSKNGYQSEFSMIIDSMIELNEILQQWTQKKKQQFESEIGEMQNEHLIECGTYEITIKQSLSICRVTVVPGEFNSIKSKLIEPIESKKNVVGDKMFIKYRPVDFNENMLDFESLQCSITHNHSKKTFNIKLYNLGDCYGSPIPIFTQQGGYTLSISSSVQLLYSSTFFLKAGKLDITKCLLFQDKTIITNSKEIIHIQKKIDSTLTLVVGRPLELNILLSDSFGNVIKEFDSAIPISVRHSQQLTVTMNESILKLNALSSGTFSLNVLLLQKQNGELEKIPLSGFPVTVIALEPLELDLSQISLCKKLPESMTIGDLLTVSFVTYNSELDEVGINQIQLIDVQASINSIPIQSCVISRECGFDVNIWVCLPGTLTVSISIDGHMIKGFPTTINIEHPSFVKFS</sequence>
<dbReference type="VEuPathDB" id="AmoebaDB:EHI7A_039670"/>
<accession>A0A5K1U339</accession>
<organism evidence="1 2">
    <name type="scientific">Entamoeba histolytica</name>
    <dbReference type="NCBI Taxonomy" id="5759"/>
    <lineage>
        <taxon>Eukaryota</taxon>
        <taxon>Amoebozoa</taxon>
        <taxon>Evosea</taxon>
        <taxon>Archamoebae</taxon>
        <taxon>Mastigamoebida</taxon>
        <taxon>Entamoebidae</taxon>
        <taxon>Entamoeba</taxon>
    </lineage>
</organism>
<dbReference type="OMA" id="GEMQNER"/>
<gene>
    <name evidence="1" type="ORF">CL6EHI_013290</name>
</gene>